<evidence type="ECO:0000313" key="3">
    <source>
        <dbReference type="Proteomes" id="UP001314205"/>
    </source>
</evidence>
<sequence>MEPKILLLLLLIGTALSMPCKPKCGSGGGQCGSQGCDKSCDHGCADGCDCGCKHGCDSGCKHGCEHGCKHSC</sequence>
<name>A0AAV1LEX3_9NEOP</name>
<accession>A0AAV1LEX3</accession>
<proteinExistence type="predicted"/>
<evidence type="ECO:0008006" key="4">
    <source>
        <dbReference type="Google" id="ProtNLM"/>
    </source>
</evidence>
<feature type="chain" id="PRO_5043527696" description="Metallothionein" evidence="1">
    <location>
        <begin position="18"/>
        <end position="72"/>
    </location>
</feature>
<gene>
    <name evidence="2" type="ORF">PARMNEM_LOCUS12513</name>
</gene>
<feature type="signal peptide" evidence="1">
    <location>
        <begin position="1"/>
        <end position="17"/>
    </location>
</feature>
<evidence type="ECO:0000256" key="1">
    <source>
        <dbReference type="SAM" id="SignalP"/>
    </source>
</evidence>
<dbReference type="AlphaFoldDB" id="A0AAV1LEX3"/>
<reference evidence="2 3" key="1">
    <citation type="submission" date="2023-11" db="EMBL/GenBank/DDBJ databases">
        <authorList>
            <person name="Hedman E."/>
            <person name="Englund M."/>
            <person name="Stromberg M."/>
            <person name="Nyberg Akerstrom W."/>
            <person name="Nylinder S."/>
            <person name="Jareborg N."/>
            <person name="Kallberg Y."/>
            <person name="Kronander E."/>
        </authorList>
    </citation>
    <scope>NUCLEOTIDE SEQUENCE [LARGE SCALE GENOMIC DNA]</scope>
</reference>
<organism evidence="2 3">
    <name type="scientific">Parnassius mnemosyne</name>
    <name type="common">clouded apollo</name>
    <dbReference type="NCBI Taxonomy" id="213953"/>
    <lineage>
        <taxon>Eukaryota</taxon>
        <taxon>Metazoa</taxon>
        <taxon>Ecdysozoa</taxon>
        <taxon>Arthropoda</taxon>
        <taxon>Hexapoda</taxon>
        <taxon>Insecta</taxon>
        <taxon>Pterygota</taxon>
        <taxon>Neoptera</taxon>
        <taxon>Endopterygota</taxon>
        <taxon>Lepidoptera</taxon>
        <taxon>Glossata</taxon>
        <taxon>Ditrysia</taxon>
        <taxon>Papilionoidea</taxon>
        <taxon>Papilionidae</taxon>
        <taxon>Parnassiinae</taxon>
        <taxon>Parnassini</taxon>
        <taxon>Parnassius</taxon>
        <taxon>Driopa</taxon>
    </lineage>
</organism>
<keyword evidence="3" id="KW-1185">Reference proteome</keyword>
<dbReference type="Proteomes" id="UP001314205">
    <property type="component" value="Unassembled WGS sequence"/>
</dbReference>
<keyword evidence="1" id="KW-0732">Signal</keyword>
<evidence type="ECO:0000313" key="2">
    <source>
        <dbReference type="EMBL" id="CAK1592584.1"/>
    </source>
</evidence>
<dbReference type="EMBL" id="CAVLGL010000087">
    <property type="protein sequence ID" value="CAK1592584.1"/>
    <property type="molecule type" value="Genomic_DNA"/>
</dbReference>
<protein>
    <recommendedName>
        <fullName evidence="4">Metallothionein</fullName>
    </recommendedName>
</protein>
<comment type="caution">
    <text evidence="2">The sequence shown here is derived from an EMBL/GenBank/DDBJ whole genome shotgun (WGS) entry which is preliminary data.</text>
</comment>